<reference evidence="1 2" key="1">
    <citation type="journal article" date="2020" name="Nature">
        <title>Six reference-quality genomes reveal evolution of bat adaptations.</title>
        <authorList>
            <person name="Jebb D."/>
            <person name="Huang Z."/>
            <person name="Pippel M."/>
            <person name="Hughes G.M."/>
            <person name="Lavrichenko K."/>
            <person name="Devanna P."/>
            <person name="Winkler S."/>
            <person name="Jermiin L.S."/>
            <person name="Skirmuntt E.C."/>
            <person name="Katzourakis A."/>
            <person name="Burkitt-Gray L."/>
            <person name="Ray D.A."/>
            <person name="Sullivan K.A.M."/>
            <person name="Roscito J.G."/>
            <person name="Kirilenko B.M."/>
            <person name="Davalos L.M."/>
            <person name="Corthals A.P."/>
            <person name="Power M.L."/>
            <person name="Jones G."/>
            <person name="Ransome R.D."/>
            <person name="Dechmann D.K.N."/>
            <person name="Locatelli A.G."/>
            <person name="Puechmaille S.J."/>
            <person name="Fedrigo O."/>
            <person name="Jarvis E.D."/>
            <person name="Hiller M."/>
            <person name="Vernes S.C."/>
            <person name="Myers E.W."/>
            <person name="Teeling E.C."/>
        </authorList>
    </citation>
    <scope>NUCLEOTIDE SEQUENCE [LARGE SCALE GENOMIC DNA]</scope>
    <source>
        <strain evidence="1">MPipKuh1</strain>
        <tissue evidence="1">Flight muscle</tissue>
    </source>
</reference>
<proteinExistence type="predicted"/>
<dbReference type="AlphaFoldDB" id="A0A7J7VMY0"/>
<organism evidence="1 2">
    <name type="scientific">Pipistrellus kuhlii</name>
    <name type="common">Kuhl's pipistrelle</name>
    <dbReference type="NCBI Taxonomy" id="59472"/>
    <lineage>
        <taxon>Eukaryota</taxon>
        <taxon>Metazoa</taxon>
        <taxon>Chordata</taxon>
        <taxon>Craniata</taxon>
        <taxon>Vertebrata</taxon>
        <taxon>Euteleostomi</taxon>
        <taxon>Mammalia</taxon>
        <taxon>Eutheria</taxon>
        <taxon>Laurasiatheria</taxon>
        <taxon>Chiroptera</taxon>
        <taxon>Yangochiroptera</taxon>
        <taxon>Vespertilionidae</taxon>
        <taxon>Pipistrellus</taxon>
    </lineage>
</organism>
<accession>A0A7J7VMY0</accession>
<protein>
    <submittedName>
        <fullName evidence="1">Uncharacterized protein</fullName>
    </submittedName>
</protein>
<comment type="caution">
    <text evidence="1">The sequence shown here is derived from an EMBL/GenBank/DDBJ whole genome shotgun (WGS) entry which is preliminary data.</text>
</comment>
<gene>
    <name evidence="1" type="ORF">mPipKuh1_008408</name>
</gene>
<keyword evidence="2" id="KW-1185">Reference proteome</keyword>
<evidence type="ECO:0000313" key="1">
    <source>
        <dbReference type="EMBL" id="KAF6326413.1"/>
    </source>
</evidence>
<dbReference type="EMBL" id="JACAGB010000014">
    <property type="protein sequence ID" value="KAF6326413.1"/>
    <property type="molecule type" value="Genomic_DNA"/>
</dbReference>
<dbReference type="Proteomes" id="UP000558488">
    <property type="component" value="Unassembled WGS sequence"/>
</dbReference>
<sequence length="140" mass="16028">MNFLPGNKEYIPPTSSPFVAWNVSCLSARSSLQWLRKDTERHWVRKEMQNQEGSCMRGQAWRQEWDPMAKDLGPFDLELEKQGPRCSQFSKTALKTFNFISVITTREQMAYGAVDANAMKHRVLEEARHCSVGSDQALSS</sequence>
<evidence type="ECO:0000313" key="2">
    <source>
        <dbReference type="Proteomes" id="UP000558488"/>
    </source>
</evidence>
<name>A0A7J7VMY0_PIPKU</name>